<accession>A0A379LWV0</accession>
<protein>
    <submittedName>
        <fullName evidence="2">Uncharacterized Actinobacterial protein</fullName>
    </submittedName>
</protein>
<evidence type="ECO:0000313" key="3">
    <source>
        <dbReference type="Proteomes" id="UP000254569"/>
    </source>
</evidence>
<evidence type="ECO:0000313" key="2">
    <source>
        <dbReference type="EMBL" id="SUE13996.1"/>
    </source>
</evidence>
<dbReference type="InterPro" id="IPR034660">
    <property type="entry name" value="DinB/YfiT-like"/>
</dbReference>
<proteinExistence type="predicted"/>
<gene>
    <name evidence="2" type="ORF">NCTC13296_00829</name>
</gene>
<dbReference type="InterPro" id="IPR024344">
    <property type="entry name" value="MDMPI_metal-binding"/>
</dbReference>
<keyword evidence="3" id="KW-1185">Reference proteome</keyword>
<evidence type="ECO:0000259" key="1">
    <source>
        <dbReference type="Pfam" id="PF11716"/>
    </source>
</evidence>
<feature type="domain" description="Mycothiol-dependent maleylpyruvate isomerase metal-binding" evidence="1">
    <location>
        <begin position="14"/>
        <end position="161"/>
    </location>
</feature>
<sequence>MADFERDRALMIRLWRMWGSRAADLSDQQWTTDTRLPGWTVRDLYVHITPSVMIDMLATPTADGAAKVTSAAEMLRVFNADPTVAELRHGQMAEMVRQLAVDADRATMATRFVSEFPAAFERLTGLNRATVIPHPFLDSVALGAFIDVAILETTIHWLDVADAVGGPPPESMALERTRDILAAVPDPLTFVEAASGRSDPAILPVMR</sequence>
<dbReference type="SUPFAM" id="SSF109854">
    <property type="entry name" value="DinB/YfiT-like putative metalloenzymes"/>
    <property type="match status" value="1"/>
</dbReference>
<organism evidence="2 3">
    <name type="scientific">Rhodococcus gordoniae</name>
    <dbReference type="NCBI Taxonomy" id="223392"/>
    <lineage>
        <taxon>Bacteria</taxon>
        <taxon>Bacillati</taxon>
        <taxon>Actinomycetota</taxon>
        <taxon>Actinomycetes</taxon>
        <taxon>Mycobacteriales</taxon>
        <taxon>Nocardiaceae</taxon>
        <taxon>Rhodococcus</taxon>
    </lineage>
</organism>
<dbReference type="RefSeq" id="WP_172506043.1">
    <property type="nucleotide sequence ID" value="NZ_CP101467.1"/>
</dbReference>
<dbReference type="Pfam" id="PF11716">
    <property type="entry name" value="MDMPI_N"/>
    <property type="match status" value="1"/>
</dbReference>
<dbReference type="GO" id="GO:0046872">
    <property type="term" value="F:metal ion binding"/>
    <property type="evidence" value="ECO:0007669"/>
    <property type="project" value="InterPro"/>
</dbReference>
<dbReference type="Proteomes" id="UP000254569">
    <property type="component" value="Unassembled WGS sequence"/>
</dbReference>
<name>A0A379LWV0_9NOCA</name>
<dbReference type="Gene3D" id="1.20.120.450">
    <property type="entry name" value="dinb family like domain"/>
    <property type="match status" value="1"/>
</dbReference>
<dbReference type="EMBL" id="UGVI01000001">
    <property type="protein sequence ID" value="SUE13996.1"/>
    <property type="molecule type" value="Genomic_DNA"/>
</dbReference>
<reference evidence="2 3" key="1">
    <citation type="submission" date="2018-06" db="EMBL/GenBank/DDBJ databases">
        <authorList>
            <consortium name="Pathogen Informatics"/>
            <person name="Doyle S."/>
        </authorList>
    </citation>
    <scope>NUCLEOTIDE SEQUENCE [LARGE SCALE GENOMIC DNA]</scope>
    <source>
        <strain evidence="2 3">NCTC13296</strain>
    </source>
</reference>
<dbReference type="AlphaFoldDB" id="A0A379LWV0"/>